<sequence>MKKATKKYMLLSLLLLLGTLYSVSRAMGPDDSIIYRGIVIHTHHDGLMTLLVDGQFERSQESSSAVTAFSLAKDLRILKNDQVIEPTELQRGMYVEIESSPEIRTSYPAQGTALKVRVLDTQNLPLNMEAEVIGVLDQGQGITRTVHLKGNLPGYGQDTEILVSVPEGSYYPFGLESNTGLLKSGDRVFVVFTGPIRESYPLQGTSSSIILVDPDSY</sequence>
<evidence type="ECO:0008006" key="4">
    <source>
        <dbReference type="Google" id="ProtNLM"/>
    </source>
</evidence>
<feature type="chain" id="PRO_5039230330" description="DUF5666 domain-containing protein" evidence="1">
    <location>
        <begin position="27"/>
        <end position="217"/>
    </location>
</feature>
<dbReference type="EMBL" id="FNDZ01000001">
    <property type="protein sequence ID" value="SDH90196.1"/>
    <property type="molecule type" value="Genomic_DNA"/>
</dbReference>
<gene>
    <name evidence="2" type="ORF">SAMN05421804_101162</name>
</gene>
<dbReference type="RefSeq" id="WP_031572841.1">
    <property type="nucleotide sequence ID" value="NZ_FNDZ01000001.1"/>
</dbReference>
<dbReference type="Proteomes" id="UP000183255">
    <property type="component" value="Unassembled WGS sequence"/>
</dbReference>
<reference evidence="2 3" key="1">
    <citation type="submission" date="2016-10" db="EMBL/GenBank/DDBJ databases">
        <authorList>
            <person name="de Groot N.N."/>
        </authorList>
    </citation>
    <scope>NUCLEOTIDE SEQUENCE [LARGE SCALE GENOMIC DNA]</scope>
    <source>
        <strain evidence="2 3">CGMCC 1.5058</strain>
    </source>
</reference>
<keyword evidence="1" id="KW-0732">Signal</keyword>
<accession>A0A1G8G7G3</accession>
<proteinExistence type="predicted"/>
<organism evidence="2 3">
    <name type="scientific">Proteiniclasticum ruminis</name>
    <dbReference type="NCBI Taxonomy" id="398199"/>
    <lineage>
        <taxon>Bacteria</taxon>
        <taxon>Bacillati</taxon>
        <taxon>Bacillota</taxon>
        <taxon>Clostridia</taxon>
        <taxon>Eubacteriales</taxon>
        <taxon>Clostridiaceae</taxon>
        <taxon>Proteiniclasticum</taxon>
    </lineage>
</organism>
<feature type="signal peptide" evidence="1">
    <location>
        <begin position="1"/>
        <end position="26"/>
    </location>
</feature>
<name>A0A1G8G7G3_9CLOT</name>
<dbReference type="AlphaFoldDB" id="A0A1G8G7G3"/>
<evidence type="ECO:0000313" key="2">
    <source>
        <dbReference type="EMBL" id="SDH90196.1"/>
    </source>
</evidence>
<protein>
    <recommendedName>
        <fullName evidence="4">DUF5666 domain-containing protein</fullName>
    </recommendedName>
</protein>
<evidence type="ECO:0000313" key="3">
    <source>
        <dbReference type="Proteomes" id="UP000183255"/>
    </source>
</evidence>
<evidence type="ECO:0000256" key="1">
    <source>
        <dbReference type="SAM" id="SignalP"/>
    </source>
</evidence>